<feature type="transmembrane region" description="Helical" evidence="1">
    <location>
        <begin position="248"/>
        <end position="269"/>
    </location>
</feature>
<feature type="transmembrane region" description="Helical" evidence="1">
    <location>
        <begin position="12"/>
        <end position="32"/>
    </location>
</feature>
<dbReference type="PANTHER" id="PTHR34219:SF6">
    <property type="entry name" value="BLR3280 PROTEIN"/>
    <property type="match status" value="1"/>
</dbReference>
<keyword evidence="1" id="KW-1133">Transmembrane helix</keyword>
<dbReference type="AlphaFoldDB" id="A0A2A5CFF8"/>
<name>A0A2A5CFF8_9GAMM</name>
<evidence type="ECO:0000313" key="2">
    <source>
        <dbReference type="EMBL" id="PCJ42235.1"/>
    </source>
</evidence>
<feature type="transmembrane region" description="Helical" evidence="1">
    <location>
        <begin position="204"/>
        <end position="228"/>
    </location>
</feature>
<keyword evidence="1" id="KW-0812">Transmembrane</keyword>
<reference evidence="3" key="1">
    <citation type="submission" date="2017-08" db="EMBL/GenBank/DDBJ databases">
        <title>A dynamic microbial community with high functional redundancy inhabits the cold, oxic subseafloor aquifer.</title>
        <authorList>
            <person name="Tully B.J."/>
            <person name="Wheat C.G."/>
            <person name="Glazer B.T."/>
            <person name="Huber J.A."/>
        </authorList>
    </citation>
    <scope>NUCLEOTIDE SEQUENCE [LARGE SCALE GENOMIC DNA]</scope>
</reference>
<dbReference type="Proteomes" id="UP000228987">
    <property type="component" value="Unassembled WGS sequence"/>
</dbReference>
<evidence type="ECO:0008006" key="4">
    <source>
        <dbReference type="Google" id="ProtNLM"/>
    </source>
</evidence>
<protein>
    <recommendedName>
        <fullName evidence="4">Peptidase</fullName>
    </recommendedName>
</protein>
<proteinExistence type="predicted"/>
<keyword evidence="1" id="KW-0472">Membrane</keyword>
<feature type="transmembrane region" description="Helical" evidence="1">
    <location>
        <begin position="450"/>
        <end position="471"/>
    </location>
</feature>
<dbReference type="InterPro" id="IPR005625">
    <property type="entry name" value="PepSY-ass_TM"/>
</dbReference>
<evidence type="ECO:0000313" key="3">
    <source>
        <dbReference type="Proteomes" id="UP000228987"/>
    </source>
</evidence>
<evidence type="ECO:0000256" key="1">
    <source>
        <dbReference type="SAM" id="Phobius"/>
    </source>
</evidence>
<sequence>MLKLLLLIHRYLGIGLCLVMLLWCLSGFVMMYKPYPELNYQQQLQTLSPLSIEACCNKLSETDLVDNEFRLFQIMMLKEEPVVHLYSVNGRLSTVLLNNADTFNDIDEKNAIQIAEIYQRKHTYPDAQLTNTIYNDQWTVSGAYNRHRPLYQFAANDSAGTQWYISSKTGEIIQRTTREQRIWGYLGPVIHWLYPTILRQKAQLWSQVVIWLSVLGLFLTLTGIYLGLKQYKIRKSGRHSPYKGLSLWHHYTGLIFGILTLSWLISGLFSMQPFGLMQGSGADQEIIRLSGGNISLNDVNASIARINELDIRSDTVLIQGQKLNGKLFLYTVTNQATTTRFNASDLQPNPITEVELRELTTVMLPETEIKSAALMHTEDNYYFSHHDPVKLPVYKIETANLDQTIYYIDPDNAELLAKYDTESKWYRWLHQGLHRLDFTPLMRSRPLWDVLMWILMGGTTLGIFTGFFLGIRRIYRSI</sequence>
<comment type="caution">
    <text evidence="2">The sequence shown here is derived from an EMBL/GenBank/DDBJ whole genome shotgun (WGS) entry which is preliminary data.</text>
</comment>
<organism evidence="2 3">
    <name type="scientific">SAR86 cluster bacterium</name>
    <dbReference type="NCBI Taxonomy" id="2030880"/>
    <lineage>
        <taxon>Bacteria</taxon>
        <taxon>Pseudomonadati</taxon>
        <taxon>Pseudomonadota</taxon>
        <taxon>Gammaproteobacteria</taxon>
        <taxon>SAR86 cluster</taxon>
    </lineage>
</organism>
<gene>
    <name evidence="2" type="ORF">COA71_06510</name>
</gene>
<dbReference type="PANTHER" id="PTHR34219">
    <property type="entry name" value="IRON-REGULATED INNER MEMBRANE PROTEIN-RELATED"/>
    <property type="match status" value="1"/>
</dbReference>
<dbReference type="Pfam" id="PF03929">
    <property type="entry name" value="PepSY_TM"/>
    <property type="match status" value="1"/>
</dbReference>
<accession>A0A2A5CFF8</accession>
<dbReference type="EMBL" id="NVWI01000003">
    <property type="protein sequence ID" value="PCJ42235.1"/>
    <property type="molecule type" value="Genomic_DNA"/>
</dbReference>